<dbReference type="GO" id="GO:0005765">
    <property type="term" value="C:lysosomal membrane"/>
    <property type="evidence" value="ECO:0007669"/>
    <property type="project" value="UniProtKB-SubCell"/>
</dbReference>
<evidence type="ECO:0000256" key="3">
    <source>
        <dbReference type="ARBA" id="ARBA00004186"/>
    </source>
</evidence>
<dbReference type="Pfam" id="PF16692">
    <property type="entry name" value="Folliculin_C"/>
    <property type="match status" value="1"/>
</dbReference>
<evidence type="ECO:0000259" key="17">
    <source>
        <dbReference type="PROSITE" id="PS51834"/>
    </source>
</evidence>
<dbReference type="GO" id="GO:0005096">
    <property type="term" value="F:GTPase activator activity"/>
    <property type="evidence" value="ECO:0007669"/>
    <property type="project" value="UniProtKB-KW"/>
</dbReference>
<dbReference type="EMBL" id="RCHS01001874">
    <property type="protein sequence ID" value="RMX50962.1"/>
    <property type="molecule type" value="Genomic_DNA"/>
</dbReference>
<dbReference type="InterPro" id="IPR037520">
    <property type="entry name" value="Folliculin/SMCR8_longin"/>
</dbReference>
<name>A0A3M6UBB8_POCDA</name>
<gene>
    <name evidence="18" type="ORF">pdam_00025166</name>
</gene>
<keyword evidence="13" id="KW-0458">Lysosome</keyword>
<feature type="domain" description="UDENN FLCN/SMCR8-type" evidence="17">
    <location>
        <begin position="82"/>
        <end position="542"/>
    </location>
</feature>
<dbReference type="GO" id="GO:0005813">
    <property type="term" value="C:centrosome"/>
    <property type="evidence" value="ECO:0007669"/>
    <property type="project" value="UniProtKB-SubCell"/>
</dbReference>
<keyword evidence="10" id="KW-0963">Cytoplasm</keyword>
<dbReference type="PANTHER" id="PTHR31441:SF2">
    <property type="entry name" value="FOLLICULIN"/>
    <property type="match status" value="1"/>
</dbReference>
<dbReference type="GO" id="GO:0005819">
    <property type="term" value="C:spindle"/>
    <property type="evidence" value="ECO:0007669"/>
    <property type="project" value="UniProtKB-SubCell"/>
</dbReference>
<dbReference type="AlphaFoldDB" id="A0A3M6UBB8"/>
<comment type="caution">
    <text evidence="18">The sequence shown here is derived from an EMBL/GenBank/DDBJ whole genome shotgun (WGS) entry which is preliminary data.</text>
</comment>
<dbReference type="GO" id="GO:0005634">
    <property type="term" value="C:nucleus"/>
    <property type="evidence" value="ECO:0007669"/>
    <property type="project" value="UniProtKB-SubCell"/>
</dbReference>
<protein>
    <recommendedName>
        <fullName evidence="8">Folliculin</fullName>
    </recommendedName>
</protein>
<evidence type="ECO:0000256" key="10">
    <source>
        <dbReference type="ARBA" id="ARBA00022490"/>
    </source>
</evidence>
<keyword evidence="11" id="KW-0472">Membrane</keyword>
<dbReference type="PANTHER" id="PTHR31441">
    <property type="entry name" value="FOLLICULIN FAMILY MEMBER"/>
    <property type="match status" value="1"/>
</dbReference>
<accession>A0A3M6UBB8</accession>
<dbReference type="InterPro" id="IPR032035">
    <property type="entry name" value="Folliculin_DENN"/>
</dbReference>
<evidence type="ECO:0000256" key="14">
    <source>
        <dbReference type="ARBA" id="ARBA00023242"/>
    </source>
</evidence>
<dbReference type="Proteomes" id="UP000275408">
    <property type="component" value="Unassembled WGS sequence"/>
</dbReference>
<evidence type="ECO:0000256" key="15">
    <source>
        <dbReference type="ARBA" id="ARBA00023273"/>
    </source>
</evidence>
<keyword evidence="19" id="KW-1185">Reference proteome</keyword>
<evidence type="ECO:0000256" key="11">
    <source>
        <dbReference type="ARBA" id="ARBA00023136"/>
    </source>
</evidence>
<evidence type="ECO:0000256" key="8">
    <source>
        <dbReference type="ARBA" id="ARBA00021824"/>
    </source>
</evidence>
<evidence type="ECO:0000256" key="9">
    <source>
        <dbReference type="ARBA" id="ARBA00022468"/>
    </source>
</evidence>
<proteinExistence type="inferred from homology"/>
<comment type="similarity">
    <text evidence="7">Belongs to the folliculin family.</text>
</comment>
<evidence type="ECO:0000313" key="19">
    <source>
        <dbReference type="Proteomes" id="UP000275408"/>
    </source>
</evidence>
<evidence type="ECO:0000256" key="6">
    <source>
        <dbReference type="ARBA" id="ARBA00004656"/>
    </source>
</evidence>
<dbReference type="GO" id="GO:0005929">
    <property type="term" value="C:cilium"/>
    <property type="evidence" value="ECO:0007669"/>
    <property type="project" value="UniProtKB-SubCell"/>
</dbReference>
<evidence type="ECO:0000256" key="7">
    <source>
        <dbReference type="ARBA" id="ARBA00009987"/>
    </source>
</evidence>
<comment type="subcellular location">
    <subcellularLocation>
        <location evidence="2">Cell projection</location>
        <location evidence="2">Cilium</location>
    </subcellularLocation>
    <subcellularLocation>
        <location evidence="4">Cytoplasm</location>
        <location evidence="4">Cytoskeleton</location>
        <location evidence="4">Microtubule organizing center</location>
        <location evidence="4">Centrosome</location>
    </subcellularLocation>
    <subcellularLocation>
        <location evidence="3">Cytoplasm</location>
        <location evidence="3">Cytoskeleton</location>
        <location evidence="3">Spindle</location>
    </subcellularLocation>
    <subcellularLocation>
        <location evidence="5">Cytoplasm</location>
        <location evidence="5">Cytosol</location>
    </subcellularLocation>
    <subcellularLocation>
        <location evidence="6">Lysosome membrane</location>
    </subcellularLocation>
    <subcellularLocation>
        <location evidence="1">Nucleus</location>
    </subcellularLocation>
</comment>
<dbReference type="GO" id="GO:0000122">
    <property type="term" value="P:negative regulation of transcription by RNA polymerase II"/>
    <property type="evidence" value="ECO:0007669"/>
    <property type="project" value="TreeGrafter"/>
</dbReference>
<feature type="region of interest" description="Disordered" evidence="16">
    <location>
        <begin position="305"/>
        <end position="324"/>
    </location>
</feature>
<dbReference type="Gene3D" id="3.40.50.12430">
    <property type="match status" value="1"/>
</dbReference>
<dbReference type="InterPro" id="IPR021713">
    <property type="entry name" value="Folliculin"/>
</dbReference>
<evidence type="ECO:0000256" key="13">
    <source>
        <dbReference type="ARBA" id="ARBA00023228"/>
    </source>
</evidence>
<evidence type="ECO:0000313" key="18">
    <source>
        <dbReference type="EMBL" id="RMX50962.1"/>
    </source>
</evidence>
<dbReference type="PROSITE" id="PS51834">
    <property type="entry name" value="DENN_FLCN_SMCR8"/>
    <property type="match status" value="1"/>
</dbReference>
<keyword evidence="14" id="KW-0539">Nucleus</keyword>
<reference evidence="18 19" key="1">
    <citation type="journal article" date="2018" name="Sci. Rep.">
        <title>Comparative analysis of the Pocillopora damicornis genome highlights role of immune system in coral evolution.</title>
        <authorList>
            <person name="Cunning R."/>
            <person name="Bay R.A."/>
            <person name="Gillette P."/>
            <person name="Baker A.C."/>
            <person name="Traylor-Knowles N."/>
        </authorList>
    </citation>
    <scope>NUCLEOTIDE SEQUENCE [LARGE SCALE GENOMIC DNA]</scope>
    <source>
        <strain evidence="18">RSMAS</strain>
        <tissue evidence="18">Whole animal</tissue>
    </source>
</reference>
<evidence type="ECO:0000256" key="4">
    <source>
        <dbReference type="ARBA" id="ARBA00004300"/>
    </source>
</evidence>
<evidence type="ECO:0000256" key="1">
    <source>
        <dbReference type="ARBA" id="ARBA00004123"/>
    </source>
</evidence>
<organism evidence="18 19">
    <name type="scientific">Pocillopora damicornis</name>
    <name type="common">Cauliflower coral</name>
    <name type="synonym">Millepora damicornis</name>
    <dbReference type="NCBI Taxonomy" id="46731"/>
    <lineage>
        <taxon>Eukaryota</taxon>
        <taxon>Metazoa</taxon>
        <taxon>Cnidaria</taxon>
        <taxon>Anthozoa</taxon>
        <taxon>Hexacorallia</taxon>
        <taxon>Scleractinia</taxon>
        <taxon>Astrocoeniina</taxon>
        <taxon>Pocilloporidae</taxon>
        <taxon>Pocillopora</taxon>
    </lineage>
</organism>
<evidence type="ECO:0000256" key="16">
    <source>
        <dbReference type="SAM" id="MobiDB-lite"/>
    </source>
</evidence>
<sequence>MNAIIALCHFCEFHGPSVLFCTQAFHCEAHDPLKGTNTSVLECGACNKRNFTRFGSDTPGSSTQGSRDVWASSRSSQCEACKSLDHTHAGYISIDHEAHISYYSNRSPEQPELYSVVRQACVRSLSCEVCPGREGPMFFGEETSGYVFTHTFFLKDSQSRGFQRWYVEQQETVYSIIAVMKDRIYLVNSWPFLVSNFRELIDELQAKANAVYETEHAESVQKGQHIQPSANGFLHAPDIFRRQRGGNKTYRGIADILGDKDLFATLHQRFSWMLKACGNRITEKLLEGPPREELLTDLEAHFEDDDLQETSDTEKETESQEGETTGPIFTSLQHILKVLGGHKFHLLAFHVIQGNQVIVRGEKRKTVESVLNCLKVLIPSGCCSCIPYSKKYKDSWRCNFLGLAPGVEIPSHVLSSDLFVLLDIISPREQVQVPEASGSEQQRDEEQDFLGYGFVVFGKENATDPTVLQKVEGALANDSLSDAVFDQLLTCLKEEWMDKVKVIFKFSRSGPSTKEDKEKLLKILGAKPEDEIVLKFWMTGLNKQYRSHLLTCSSTGSSS</sequence>
<dbReference type="OrthoDB" id="5599713at2759"/>
<dbReference type="GO" id="GO:1904263">
    <property type="term" value="P:positive regulation of TORC1 signaling"/>
    <property type="evidence" value="ECO:0007669"/>
    <property type="project" value="TreeGrafter"/>
</dbReference>
<evidence type="ECO:0000256" key="2">
    <source>
        <dbReference type="ARBA" id="ARBA00004138"/>
    </source>
</evidence>
<evidence type="ECO:0000256" key="5">
    <source>
        <dbReference type="ARBA" id="ARBA00004514"/>
    </source>
</evidence>
<dbReference type="GO" id="GO:0005829">
    <property type="term" value="C:cytosol"/>
    <property type="evidence" value="ECO:0007669"/>
    <property type="project" value="UniProtKB-SubCell"/>
</dbReference>
<dbReference type="Pfam" id="PF11704">
    <property type="entry name" value="Folliculin"/>
    <property type="match status" value="1"/>
</dbReference>
<evidence type="ECO:0000256" key="12">
    <source>
        <dbReference type="ARBA" id="ARBA00023212"/>
    </source>
</evidence>
<dbReference type="InterPro" id="IPR044886">
    <property type="entry name" value="FLCN_DENN_C_sf"/>
</dbReference>
<dbReference type="Gene3D" id="1.10.10.1730">
    <property type="entry name" value="Folliculin"/>
    <property type="match status" value="1"/>
</dbReference>
<keyword evidence="12" id="KW-0206">Cytoskeleton</keyword>
<keyword evidence="9" id="KW-0343">GTPase activation</keyword>
<dbReference type="STRING" id="46731.A0A3M6UBB8"/>
<keyword evidence="15" id="KW-0966">Cell projection</keyword>
<dbReference type="InterPro" id="IPR037521">
    <property type="entry name" value="FLCN/SMCR8_DENN"/>
</dbReference>